<reference evidence="2" key="2">
    <citation type="submission" date="2015-01" db="EMBL/GenBank/DDBJ databases">
        <title>Evolutionary Origins and Diversification of the Mycorrhizal Mutualists.</title>
        <authorList>
            <consortium name="DOE Joint Genome Institute"/>
            <consortium name="Mycorrhizal Genomics Consortium"/>
            <person name="Kohler A."/>
            <person name="Kuo A."/>
            <person name="Nagy L.G."/>
            <person name="Floudas D."/>
            <person name="Copeland A."/>
            <person name="Barry K.W."/>
            <person name="Cichocki N."/>
            <person name="Veneault-Fourrey C."/>
            <person name="LaButti K."/>
            <person name="Lindquist E.A."/>
            <person name="Lipzen A."/>
            <person name="Lundell T."/>
            <person name="Morin E."/>
            <person name="Murat C."/>
            <person name="Riley R."/>
            <person name="Ohm R."/>
            <person name="Sun H."/>
            <person name="Tunlid A."/>
            <person name="Henrissat B."/>
            <person name="Grigoriev I.V."/>
            <person name="Hibbett D.S."/>
            <person name="Martin F."/>
        </authorList>
    </citation>
    <scope>NUCLEOTIDE SEQUENCE [LARGE SCALE GENOMIC DNA]</scope>
    <source>
        <strain evidence="2">LaAM-08-1</strain>
    </source>
</reference>
<dbReference type="Proteomes" id="UP000054477">
    <property type="component" value="Unassembled WGS sequence"/>
</dbReference>
<reference evidence="1 2" key="1">
    <citation type="submission" date="2014-04" db="EMBL/GenBank/DDBJ databases">
        <authorList>
            <consortium name="DOE Joint Genome Institute"/>
            <person name="Kuo A."/>
            <person name="Kohler A."/>
            <person name="Nagy L.G."/>
            <person name="Floudas D."/>
            <person name="Copeland A."/>
            <person name="Barry K.W."/>
            <person name="Cichocki N."/>
            <person name="Veneault-Fourrey C."/>
            <person name="LaButti K."/>
            <person name="Lindquist E.A."/>
            <person name="Lipzen A."/>
            <person name="Lundell T."/>
            <person name="Morin E."/>
            <person name="Murat C."/>
            <person name="Sun H."/>
            <person name="Tunlid A."/>
            <person name="Henrissat B."/>
            <person name="Grigoriev I.V."/>
            <person name="Hibbett D.S."/>
            <person name="Martin F."/>
            <person name="Nordberg H.P."/>
            <person name="Cantor M.N."/>
            <person name="Hua S.X."/>
        </authorList>
    </citation>
    <scope>NUCLEOTIDE SEQUENCE [LARGE SCALE GENOMIC DNA]</scope>
    <source>
        <strain evidence="1 2">LaAM-08-1</strain>
    </source>
</reference>
<protein>
    <submittedName>
        <fullName evidence="1">Uncharacterized protein</fullName>
    </submittedName>
</protein>
<sequence>MQGLGMAPSFAVARPLSDTASVQCKSAQRPATTASSELLIRGGGAHGENIVRTCQNVVPALKLSSQLFELPHQSRVELVCPPPAKSILLPGIK</sequence>
<evidence type="ECO:0000313" key="1">
    <source>
        <dbReference type="EMBL" id="KIK09287.1"/>
    </source>
</evidence>
<dbReference type="EMBL" id="KN838539">
    <property type="protein sequence ID" value="KIK09287.1"/>
    <property type="molecule type" value="Genomic_DNA"/>
</dbReference>
<name>A0A0C9YFU3_9AGAR</name>
<dbReference type="HOGENOM" id="CLU_2400032_0_0_1"/>
<gene>
    <name evidence="1" type="ORF">K443DRAFT_671782</name>
</gene>
<keyword evidence="2" id="KW-1185">Reference proteome</keyword>
<proteinExistence type="predicted"/>
<evidence type="ECO:0000313" key="2">
    <source>
        <dbReference type="Proteomes" id="UP000054477"/>
    </source>
</evidence>
<dbReference type="AlphaFoldDB" id="A0A0C9YFU3"/>
<organism evidence="1 2">
    <name type="scientific">Laccaria amethystina LaAM-08-1</name>
    <dbReference type="NCBI Taxonomy" id="1095629"/>
    <lineage>
        <taxon>Eukaryota</taxon>
        <taxon>Fungi</taxon>
        <taxon>Dikarya</taxon>
        <taxon>Basidiomycota</taxon>
        <taxon>Agaricomycotina</taxon>
        <taxon>Agaricomycetes</taxon>
        <taxon>Agaricomycetidae</taxon>
        <taxon>Agaricales</taxon>
        <taxon>Agaricineae</taxon>
        <taxon>Hydnangiaceae</taxon>
        <taxon>Laccaria</taxon>
    </lineage>
</organism>
<accession>A0A0C9YFU3</accession>